<gene>
    <name evidence="2" type="ORF">SCF082_LOCUS12419</name>
</gene>
<feature type="compositionally biased region" description="Acidic residues" evidence="1">
    <location>
        <begin position="1165"/>
        <end position="1181"/>
    </location>
</feature>
<feature type="region of interest" description="Disordered" evidence="1">
    <location>
        <begin position="121"/>
        <end position="179"/>
    </location>
</feature>
<feature type="region of interest" description="Disordered" evidence="1">
    <location>
        <begin position="1165"/>
        <end position="1197"/>
    </location>
</feature>
<dbReference type="EMBL" id="CAXAMM010007557">
    <property type="protein sequence ID" value="CAK9014665.1"/>
    <property type="molecule type" value="Genomic_DNA"/>
</dbReference>
<reference evidence="2 3" key="1">
    <citation type="submission" date="2024-02" db="EMBL/GenBank/DDBJ databases">
        <authorList>
            <person name="Chen Y."/>
            <person name="Shah S."/>
            <person name="Dougan E. K."/>
            <person name="Thang M."/>
            <person name="Chan C."/>
        </authorList>
    </citation>
    <scope>NUCLEOTIDE SEQUENCE [LARGE SCALE GENOMIC DNA]</scope>
</reference>
<comment type="caution">
    <text evidence="2">The sequence shown here is derived from an EMBL/GenBank/DDBJ whole genome shotgun (WGS) entry which is preliminary data.</text>
</comment>
<feature type="compositionally biased region" description="Basic residues" evidence="1">
    <location>
        <begin position="463"/>
        <end position="472"/>
    </location>
</feature>
<accession>A0ABP0JJT6</accession>
<evidence type="ECO:0000313" key="3">
    <source>
        <dbReference type="Proteomes" id="UP001642464"/>
    </source>
</evidence>
<sequence length="1197" mass="134913">MGKLSKSVREKLIEDPYVDRSSDGDAFLVYMPDPDIHIEVRDSAYNYDFKPLANAVLALAKNRRGEEEDLDGKTVKHLRTVASARNIKVPAKMNKAGLYNHLVHKSCLRLKEELEDWYQENMSGSNELKPAESTPAAQVPSSSSTSITGDKPQASTAAENPHSTGTANPQPTAAEADVPKTSAAGEDLTQQFAAEGAMQVVVAENEALPVKDRFLSCELVVPAISLKKMALCLMDSSDRSKSYAAVLGLDKMTVYRVGKPCLKSMIVGDLLGADKDSFWASATKHLTTKKVGAVMIFDNCSESIESVLEDMPLTLDRGEFLYVFKIPSDGILGEAHDEYKKVEILKFDRDMNAIPGPSGAEIFSVGRLGTLHGGLLHLADFRVNDATRLYSVWNQIWSSVADSNTKTAGQQWNQFFLSIAEEDLDTTPHQFLVDEVELPYGKMLMELALYVSTLEKDLEKHNKQLKNSRKRKHETEQTIQKQDSKALAKIRILQDETAQKAKREEDQKRRRQIWHAKHQFTRKSGRPGQGPKKARKTKDGGQWEKPLSKQRRIITIEDKLKVVDYYLQLKKERQEANKEVCAPEPRSGKPEDKRAYVNAKKKVELDTLIMEMTAGASDVSERRDVVTTDQIATTIQNLVQDWNKNIANAIDKVKAHNQMLSQEMDAGRLSPQTVMQQWLPVPTLVQQPSVQWARWFLKEFGWSLLARGDGSQGWLAYNHCDMVATRAKVEGLISKRGCHPALILNYDQLWRSCYQWGGRLLYKHRKNKGMRAKKKRAPKTMGKKHHAVKGARRGITAITSTWSDGSRGPIAFCIPEGRMKVEEICAFNSRYEGRAFVLTSGTGTHFTSAETMLTVFEQLYSVALQNQRHKHSLDEKSKAAFICDAWTGFFSTAAGQGLRRDNFYKLHNIEPPFRPPGFEDLTIKASGQVALEVRSHIEILKLTVSAWEELERKVFQSAWLSCGYFSWEHMAGFAEAGESLNKLLSLTYSTVPTVTNMAIEDDAGVWQALPYEIAAAFVRTLAIHCHELHAAKLLYAEQKEKDESESKPDTIKAKDSYMKLRSHDRFIIMNARTHQLATQDWVTRHIQANEAGVPVWKKDRKGRAPWIMTLRYCAHGVSVDLSVRLTQGDPLRKLRCFDLRNQVARDRGANLMQGYEHLLNHFDDASGEEMNDENDGDEESSETQFGDEMGLEGWFSH</sequence>
<dbReference type="Proteomes" id="UP001642464">
    <property type="component" value="Unassembled WGS sequence"/>
</dbReference>
<evidence type="ECO:0000256" key="1">
    <source>
        <dbReference type="SAM" id="MobiDB-lite"/>
    </source>
</evidence>
<feature type="compositionally biased region" description="Polar residues" evidence="1">
    <location>
        <begin position="135"/>
        <end position="171"/>
    </location>
</feature>
<evidence type="ECO:0000313" key="2">
    <source>
        <dbReference type="EMBL" id="CAK9014665.1"/>
    </source>
</evidence>
<protein>
    <submittedName>
        <fullName evidence="2">Uncharacterized protein</fullName>
    </submittedName>
</protein>
<feature type="compositionally biased region" description="Basic residues" evidence="1">
    <location>
        <begin position="509"/>
        <end position="525"/>
    </location>
</feature>
<organism evidence="2 3">
    <name type="scientific">Durusdinium trenchii</name>
    <dbReference type="NCBI Taxonomy" id="1381693"/>
    <lineage>
        <taxon>Eukaryota</taxon>
        <taxon>Sar</taxon>
        <taxon>Alveolata</taxon>
        <taxon>Dinophyceae</taxon>
        <taxon>Suessiales</taxon>
        <taxon>Symbiodiniaceae</taxon>
        <taxon>Durusdinium</taxon>
    </lineage>
</organism>
<feature type="region of interest" description="Disordered" evidence="1">
    <location>
        <begin position="462"/>
        <end position="546"/>
    </location>
</feature>
<feature type="region of interest" description="Disordered" evidence="1">
    <location>
        <begin position="574"/>
        <end position="594"/>
    </location>
</feature>
<keyword evidence="3" id="KW-1185">Reference proteome</keyword>
<feature type="compositionally biased region" description="Basic and acidic residues" evidence="1">
    <location>
        <begin position="482"/>
        <end position="508"/>
    </location>
</feature>
<name>A0ABP0JJT6_9DINO</name>
<proteinExistence type="predicted"/>